<organism evidence="1 2">
    <name type="scientific">Halanaerobium salsuginis</name>
    <dbReference type="NCBI Taxonomy" id="29563"/>
    <lineage>
        <taxon>Bacteria</taxon>
        <taxon>Bacillati</taxon>
        <taxon>Bacillota</taxon>
        <taxon>Clostridia</taxon>
        <taxon>Halanaerobiales</taxon>
        <taxon>Halanaerobiaceae</taxon>
        <taxon>Halanaerobium</taxon>
    </lineage>
</organism>
<proteinExistence type="predicted"/>
<dbReference type="Proteomes" id="UP000199006">
    <property type="component" value="Unassembled WGS sequence"/>
</dbReference>
<name>A0A1I4MYK0_9FIRM</name>
<dbReference type="SUPFAM" id="SSF54403">
    <property type="entry name" value="Cystatin/monellin"/>
    <property type="match status" value="1"/>
</dbReference>
<protein>
    <submittedName>
        <fullName evidence="1">Uncharacterized protein</fullName>
    </submittedName>
</protein>
<evidence type="ECO:0000313" key="1">
    <source>
        <dbReference type="EMBL" id="SFM08050.1"/>
    </source>
</evidence>
<dbReference type="EMBL" id="FOTI01000062">
    <property type="protein sequence ID" value="SFM08050.1"/>
    <property type="molecule type" value="Genomic_DNA"/>
</dbReference>
<evidence type="ECO:0000313" key="2">
    <source>
        <dbReference type="Proteomes" id="UP000199006"/>
    </source>
</evidence>
<sequence>MNNMMSGGWTKFKTEIPEKDQMIFERATKGLLGAKYIPFAVASQVVRGTNYKFFCNTEMSIPDSPNYASMIDIYVAPMEENIHITSIKRLTN</sequence>
<dbReference type="InterPro" id="IPR046350">
    <property type="entry name" value="Cystatin_sf"/>
</dbReference>
<keyword evidence="2" id="KW-1185">Reference proteome</keyword>
<reference evidence="1 2" key="1">
    <citation type="submission" date="2016-10" db="EMBL/GenBank/DDBJ databases">
        <authorList>
            <person name="de Groot N.N."/>
        </authorList>
    </citation>
    <scope>NUCLEOTIDE SEQUENCE [LARGE SCALE GENOMIC DNA]</scope>
    <source>
        <strain evidence="1 2">ATCC 51327</strain>
    </source>
</reference>
<accession>A0A1I4MYK0</accession>
<dbReference type="RefSeq" id="WP_089862737.1">
    <property type="nucleotide sequence ID" value="NZ_FOTI01000062.1"/>
</dbReference>
<dbReference type="AlphaFoldDB" id="A0A1I4MYK0"/>
<gene>
    <name evidence="1" type="ORF">SAMN02983006_02751</name>
</gene>
<dbReference type="OrthoDB" id="2051973at2"/>